<name>A0ABX5AU45_9MICO</name>
<keyword evidence="3 5" id="KW-0378">Hydrolase</keyword>
<dbReference type="NCBIfam" id="TIGR03814">
    <property type="entry name" value="Gln_ase"/>
    <property type="match status" value="1"/>
</dbReference>
<reference evidence="6 7" key="1">
    <citation type="journal article" date="2008" name="Int. J. Syst. Evol. Microbiol.">
        <title>Leifsonia pindariensis sp. nov., isolated from the Pindari glacier of the Indian Himalayas, and emended description of the genus Leifsonia.</title>
        <authorList>
            <person name="Reddy G.S."/>
            <person name="Prabagaran S.R."/>
            <person name="Shivaji S."/>
        </authorList>
    </citation>
    <scope>NUCLEOTIDE SEQUENCE [LARGE SCALE GENOMIC DNA]</scope>
    <source>
        <strain evidence="6 7">PON 10</strain>
    </source>
</reference>
<keyword evidence="5" id="KW-0007">Acetylation</keyword>
<evidence type="ECO:0000256" key="1">
    <source>
        <dbReference type="ARBA" id="ARBA00011076"/>
    </source>
</evidence>
<comment type="catalytic activity">
    <reaction evidence="4 5">
        <text>L-glutamine + H2O = L-glutamate + NH4(+)</text>
        <dbReference type="Rhea" id="RHEA:15889"/>
        <dbReference type="ChEBI" id="CHEBI:15377"/>
        <dbReference type="ChEBI" id="CHEBI:28938"/>
        <dbReference type="ChEBI" id="CHEBI:29985"/>
        <dbReference type="ChEBI" id="CHEBI:58359"/>
        <dbReference type="EC" id="3.5.1.2"/>
    </reaction>
</comment>
<evidence type="ECO:0000256" key="2">
    <source>
        <dbReference type="ARBA" id="ARBA00012918"/>
    </source>
</evidence>
<feature type="binding site" evidence="5">
    <location>
        <position position="299"/>
    </location>
    <ligand>
        <name>substrate</name>
    </ligand>
</feature>
<dbReference type="EC" id="3.5.1.2" evidence="2 5"/>
<dbReference type="SUPFAM" id="SSF56601">
    <property type="entry name" value="beta-lactamase/transpeptidase-like"/>
    <property type="match status" value="1"/>
</dbReference>
<dbReference type="Proteomes" id="UP000237755">
    <property type="component" value="Unassembled WGS sequence"/>
</dbReference>
<protein>
    <recommendedName>
        <fullName evidence="2 5">Glutaminase</fullName>
        <ecNumber evidence="2 5">3.5.1.2</ecNumber>
    </recommendedName>
</protein>
<evidence type="ECO:0000256" key="3">
    <source>
        <dbReference type="ARBA" id="ARBA00022801"/>
    </source>
</evidence>
<evidence type="ECO:0000313" key="7">
    <source>
        <dbReference type="Proteomes" id="UP000237755"/>
    </source>
</evidence>
<accession>A0ABX5AU45</accession>
<organism evidence="6 7">
    <name type="scientific">Microterricola pindariensis</name>
    <dbReference type="NCBI Taxonomy" id="478010"/>
    <lineage>
        <taxon>Bacteria</taxon>
        <taxon>Bacillati</taxon>
        <taxon>Actinomycetota</taxon>
        <taxon>Actinomycetes</taxon>
        <taxon>Micrococcales</taxon>
        <taxon>Microbacteriaceae</taxon>
        <taxon>Microterricola</taxon>
    </lineage>
</organism>
<dbReference type="RefSeq" id="WP_104475831.1">
    <property type="nucleotide sequence ID" value="NZ_MPZN01000037.1"/>
</dbReference>
<gene>
    <name evidence="5" type="primary">glsA</name>
    <name evidence="6" type="ORF">GY24_11390</name>
</gene>
<dbReference type="InterPro" id="IPR015868">
    <property type="entry name" value="Glutaminase"/>
</dbReference>
<proteinExistence type="inferred from homology"/>
<keyword evidence="7" id="KW-1185">Reference proteome</keyword>
<evidence type="ECO:0000313" key="6">
    <source>
        <dbReference type="EMBL" id="PPL17484.1"/>
    </source>
</evidence>
<dbReference type="HAMAP" id="MF_00313">
    <property type="entry name" value="Glutaminase"/>
    <property type="match status" value="1"/>
</dbReference>
<comment type="subunit">
    <text evidence="5">Homotetramer.</text>
</comment>
<feature type="binding site" evidence="5">
    <location>
        <position position="229"/>
    </location>
    <ligand>
        <name>substrate</name>
    </ligand>
</feature>
<feature type="binding site" evidence="5">
    <location>
        <position position="205"/>
    </location>
    <ligand>
        <name>substrate</name>
    </ligand>
</feature>
<dbReference type="InterPro" id="IPR012338">
    <property type="entry name" value="Beta-lactam/transpept-like"/>
</dbReference>
<evidence type="ECO:0000256" key="4">
    <source>
        <dbReference type="ARBA" id="ARBA00049534"/>
    </source>
</evidence>
<comment type="similarity">
    <text evidence="1 5">Belongs to the glutaminase family.</text>
</comment>
<feature type="binding site" evidence="5">
    <location>
        <position position="198"/>
    </location>
    <ligand>
        <name>substrate</name>
    </ligand>
</feature>
<dbReference type="Pfam" id="PF04960">
    <property type="entry name" value="Glutaminase"/>
    <property type="match status" value="1"/>
</dbReference>
<evidence type="ECO:0000256" key="5">
    <source>
        <dbReference type="HAMAP-Rule" id="MF_00313"/>
    </source>
</evidence>
<dbReference type="NCBIfam" id="NF009020">
    <property type="entry name" value="PRK12356.1"/>
    <property type="match status" value="1"/>
</dbReference>
<dbReference type="Gene3D" id="3.40.710.10">
    <property type="entry name" value="DD-peptidase/beta-lactamase superfamily"/>
    <property type="match status" value="1"/>
</dbReference>
<dbReference type="EMBL" id="MPZN01000037">
    <property type="protein sequence ID" value="PPL17484.1"/>
    <property type="molecule type" value="Genomic_DNA"/>
</dbReference>
<dbReference type="PANTHER" id="PTHR12544:SF48">
    <property type="entry name" value="GLUTAMINASE 1"/>
    <property type="match status" value="1"/>
</dbReference>
<comment type="caution">
    <text evidence="6">The sequence shown here is derived from an EMBL/GenBank/DDBJ whole genome shotgun (WGS) entry which is preliminary data.</text>
</comment>
<sequence>MSTRASVPVNVPEPPLGHIPGALSAAAAQPQRISTGSLPDPGLVRRLLDEAHRRFVPVQDGAVADYIPALAAADPDRFGLAIVSATGERYAVGDARHPFTIQSVSKPFVFALVANALGHEQVKQLLGVNNSGLPFDSVIAVELNPGRTANPMVNAGAIATTSLVPGADAAAKWEFVRAGLSRFAGRELAMDEEVYESESRTNDRNEGIARLLKGYGRIYSDPLEATDVYTRQCSLLVTTEDLAVMGATLADGGVNPITRERVIDADSCKRTLAVLATAGMYERSGEWLYEVGLPAKSGVGGGIITVIPGKGGLASYSPLLDDAGNSVRGTLATAFLSTTLGLNVFASAPLPFPEPTPSPALPPPPLVE</sequence>
<dbReference type="PANTHER" id="PTHR12544">
    <property type="entry name" value="GLUTAMINASE"/>
    <property type="match status" value="1"/>
</dbReference>
<feature type="binding site" evidence="5">
    <location>
        <position position="103"/>
    </location>
    <ligand>
        <name>substrate</name>
    </ligand>
</feature>
<feature type="binding site" evidence="5">
    <location>
        <position position="281"/>
    </location>
    <ligand>
        <name>substrate</name>
    </ligand>
</feature>
<feature type="binding site" evidence="5">
    <location>
        <position position="154"/>
    </location>
    <ligand>
        <name>substrate</name>
    </ligand>
</feature>